<dbReference type="KEGG" id="cst:CLOST_0808"/>
<dbReference type="STRING" id="1511.CLOST_0808"/>
<protein>
    <submittedName>
        <fullName evidence="1">Uncharacterized protein</fullName>
    </submittedName>
</protein>
<organism evidence="1 2">
    <name type="scientific">Acetoanaerobium sticklandii (strain ATCC 12662 / DSM 519 / JCM 1433 / CCUG 9281 / NCIMB 10654 / HF)</name>
    <name type="common">Clostridium sticklandii</name>
    <dbReference type="NCBI Taxonomy" id="499177"/>
    <lineage>
        <taxon>Bacteria</taxon>
        <taxon>Bacillati</taxon>
        <taxon>Bacillota</taxon>
        <taxon>Clostridia</taxon>
        <taxon>Peptostreptococcales</taxon>
        <taxon>Filifactoraceae</taxon>
        <taxon>Acetoanaerobium</taxon>
    </lineage>
</organism>
<sequence>MFEKQKEITRNDVEEALGVGTTHAVNLINEIQAKDLIKKWVEED</sequence>
<evidence type="ECO:0000313" key="1">
    <source>
        <dbReference type="EMBL" id="CBH20934.1"/>
    </source>
</evidence>
<dbReference type="Proteomes" id="UP000007041">
    <property type="component" value="Chromosome"/>
</dbReference>
<dbReference type="EMBL" id="FP565809">
    <property type="protein sequence ID" value="CBH20934.1"/>
    <property type="molecule type" value="Genomic_DNA"/>
</dbReference>
<dbReference type="AlphaFoldDB" id="E3PWW9"/>
<proteinExistence type="predicted"/>
<dbReference type="BioCyc" id="CSTI499177:GJE9-852-MONOMER"/>
<keyword evidence="2" id="KW-1185">Reference proteome</keyword>
<accession>E3PWW9</accession>
<gene>
    <name evidence="1" type="ordered locus">CLOST_0808</name>
</gene>
<evidence type="ECO:0000313" key="2">
    <source>
        <dbReference type="Proteomes" id="UP000007041"/>
    </source>
</evidence>
<dbReference type="HOGENOM" id="CLU_3214734_0_0_9"/>
<reference evidence="2" key="1">
    <citation type="journal article" date="2010" name="BMC Genomics">
        <title>Clostridium sticklandii, a specialist in amino acid degradation:revisiting its metabolism through its genome sequence.</title>
        <authorList>
            <person name="Fonknechten N."/>
            <person name="Chaussonnerie S."/>
            <person name="Tricot S."/>
            <person name="Lajus A."/>
            <person name="Andreesen J.R."/>
            <person name="Perchat N."/>
            <person name="Pelletier E."/>
            <person name="Gouyvenoux M."/>
            <person name="Barbe V."/>
            <person name="Salanoubat M."/>
            <person name="Le Paslier D."/>
            <person name="Weissenbach J."/>
            <person name="Cohen G.N."/>
            <person name="Kreimeyer A."/>
        </authorList>
    </citation>
    <scope>NUCLEOTIDE SEQUENCE [LARGE SCALE GENOMIC DNA]</scope>
    <source>
        <strain evidence="2">ATCC 12662 / DSM 519 / JCM 1433 / CCUG 9281 / NCIMB 10654 / HF</strain>
    </source>
</reference>
<name>E3PWW9_ACESD</name>